<dbReference type="EMBL" id="BARW01001231">
    <property type="protein sequence ID" value="GAI72538.1"/>
    <property type="molecule type" value="Genomic_DNA"/>
</dbReference>
<accession>X1QWA4</accession>
<reference evidence="1" key="1">
    <citation type="journal article" date="2014" name="Front. Microbiol.">
        <title>High frequency of phylogenetically diverse reductive dehalogenase-homologous genes in deep subseafloor sedimentary metagenomes.</title>
        <authorList>
            <person name="Kawai M."/>
            <person name="Futagami T."/>
            <person name="Toyoda A."/>
            <person name="Takaki Y."/>
            <person name="Nishi S."/>
            <person name="Hori S."/>
            <person name="Arai W."/>
            <person name="Tsubouchi T."/>
            <person name="Morono Y."/>
            <person name="Uchiyama I."/>
            <person name="Ito T."/>
            <person name="Fujiyama A."/>
            <person name="Inagaki F."/>
            <person name="Takami H."/>
        </authorList>
    </citation>
    <scope>NUCLEOTIDE SEQUENCE</scope>
    <source>
        <strain evidence="1">Expedition CK06-06</strain>
    </source>
</reference>
<evidence type="ECO:0000313" key="1">
    <source>
        <dbReference type="EMBL" id="GAI72538.1"/>
    </source>
</evidence>
<gene>
    <name evidence="1" type="ORF">S12H4_04122</name>
</gene>
<name>X1QWA4_9ZZZZ</name>
<dbReference type="AlphaFoldDB" id="X1QWA4"/>
<proteinExistence type="predicted"/>
<protein>
    <submittedName>
        <fullName evidence="1">Uncharacterized protein</fullName>
    </submittedName>
</protein>
<comment type="caution">
    <text evidence="1">The sequence shown here is derived from an EMBL/GenBank/DDBJ whole genome shotgun (WGS) entry which is preliminary data.</text>
</comment>
<organism evidence="1">
    <name type="scientific">marine sediment metagenome</name>
    <dbReference type="NCBI Taxonomy" id="412755"/>
    <lineage>
        <taxon>unclassified sequences</taxon>
        <taxon>metagenomes</taxon>
        <taxon>ecological metagenomes</taxon>
    </lineage>
</organism>
<sequence>MAEVKQRSKWTQAQLQHACAVQASVGDPKFGATVHLIPAFAGTKAEGYGSEISWDRRLMKRGAFGPQEVNVDTLISVGCSEDEAESVLAQVDNAMDFLKRAYPNLKVGMAEKVKALEASLNVALPAGRAEGSTEKFEV</sequence>